<evidence type="ECO:0000313" key="1">
    <source>
        <dbReference type="EMBL" id="QFG73654.1"/>
    </source>
</evidence>
<proteinExistence type="predicted"/>
<protein>
    <recommendedName>
        <fullName evidence="2">Sulfotransferase domain-containing protein</fullName>
    </recommendedName>
</protein>
<organism evidence="1">
    <name type="scientific">Megaviridae environmental sample</name>
    <dbReference type="NCBI Taxonomy" id="1737588"/>
    <lineage>
        <taxon>Viruses</taxon>
        <taxon>Varidnaviria</taxon>
        <taxon>Bamfordvirae</taxon>
        <taxon>Nucleocytoviricota</taxon>
        <taxon>Megaviricetes</taxon>
        <taxon>Imitervirales</taxon>
        <taxon>Mimiviridae</taxon>
        <taxon>environmental samples</taxon>
    </lineage>
</organism>
<evidence type="ECO:0008006" key="2">
    <source>
        <dbReference type="Google" id="ProtNLM"/>
    </source>
</evidence>
<accession>A0A5J6VI99</accession>
<dbReference type="EMBL" id="MN448266">
    <property type="protein sequence ID" value="QFG73654.1"/>
    <property type="molecule type" value="Genomic_DNA"/>
</dbReference>
<dbReference type="Gene3D" id="3.40.50.300">
    <property type="entry name" value="P-loop containing nucleotide triphosphate hydrolases"/>
    <property type="match status" value="1"/>
</dbReference>
<reference evidence="1" key="1">
    <citation type="journal article" date="2019" name="Philos. Trans. R. Soc. Lond., B, Biol. Sci.">
        <title>Targeted metagenomic recovery of four divergent viruses reveals shared and distinctive characteristics of giant viruses of marine eukaryotes.</title>
        <authorList>
            <person name="Needham D.M."/>
            <person name="Poirier C."/>
            <person name="Hehenberger E."/>
            <person name="Jimenez V."/>
            <person name="Swalwell J.E."/>
            <person name="Santoro A.E."/>
            <person name="Worden A.Z."/>
        </authorList>
    </citation>
    <scope>NUCLEOTIDE SEQUENCE</scope>
    <source>
        <strain evidence="1">OPacV-662</strain>
    </source>
</reference>
<dbReference type="InterPro" id="IPR027417">
    <property type="entry name" value="P-loop_NTPase"/>
</dbReference>
<name>A0A5J6VI99_9VIRU</name>
<sequence>MIKIVFILGPYRNLTTMLATYMNLHENIIVFNHGYSRLKNSGCDFWNKMTEESYNKFVKFIEVNYLLGKRGGYGGNITLAHASDPKNEISKYIPPIKQNVKYIVIKESGLITNDLRNNFKDFNKINRLLLYFKDKIYFIRPVRNILKSVLSNQRTGHYKQYSELKKEEDMFKWYLQDLNWFYICKKKYLDQFCYFYEKDTNEINSIFCNFLKLNLTNTLCNKFKLTDNTNVHILPKYKLVLNDLLKNKNINKKLFDELIRRDDSISEINKLKL</sequence>